<comment type="caution">
    <text evidence="2">The sequence shown here is derived from an EMBL/GenBank/DDBJ whole genome shotgun (WGS) entry which is preliminary data.</text>
</comment>
<dbReference type="Proteomes" id="UP001174909">
    <property type="component" value="Unassembled WGS sequence"/>
</dbReference>
<evidence type="ECO:0000313" key="2">
    <source>
        <dbReference type="EMBL" id="CAI8029002.1"/>
    </source>
</evidence>
<sequence>MSGDEEYMAEYDEYNYGTEFQKMEERMKAGGHAKHKDLKEKQRFSPSGNVRKVVYNIQNAEKKVKETRKRAGST</sequence>
<protein>
    <submittedName>
        <fullName evidence="2">Uncharacterized protein</fullName>
    </submittedName>
</protein>
<evidence type="ECO:0000313" key="3">
    <source>
        <dbReference type="Proteomes" id="UP001174909"/>
    </source>
</evidence>
<dbReference type="AlphaFoldDB" id="A0AA35SH33"/>
<keyword evidence="3" id="KW-1185">Reference proteome</keyword>
<proteinExistence type="predicted"/>
<dbReference type="EMBL" id="CASHTH010002372">
    <property type="protein sequence ID" value="CAI8029002.1"/>
    <property type="molecule type" value="Genomic_DNA"/>
</dbReference>
<feature type="region of interest" description="Disordered" evidence="1">
    <location>
        <begin position="30"/>
        <end position="49"/>
    </location>
</feature>
<gene>
    <name evidence="2" type="ORF">GBAR_LOCUS16494</name>
</gene>
<organism evidence="2 3">
    <name type="scientific">Geodia barretti</name>
    <name type="common">Barrett's horny sponge</name>
    <dbReference type="NCBI Taxonomy" id="519541"/>
    <lineage>
        <taxon>Eukaryota</taxon>
        <taxon>Metazoa</taxon>
        <taxon>Porifera</taxon>
        <taxon>Demospongiae</taxon>
        <taxon>Heteroscleromorpha</taxon>
        <taxon>Tetractinellida</taxon>
        <taxon>Astrophorina</taxon>
        <taxon>Geodiidae</taxon>
        <taxon>Geodia</taxon>
    </lineage>
</organism>
<reference evidence="2" key="1">
    <citation type="submission" date="2023-03" db="EMBL/GenBank/DDBJ databases">
        <authorList>
            <person name="Steffen K."/>
            <person name="Cardenas P."/>
        </authorList>
    </citation>
    <scope>NUCLEOTIDE SEQUENCE</scope>
</reference>
<dbReference type="Pfam" id="PF10195">
    <property type="entry name" value="Phospho_p8"/>
    <property type="match status" value="1"/>
</dbReference>
<dbReference type="InterPro" id="IPR018792">
    <property type="entry name" value="NUPR1-like"/>
</dbReference>
<name>A0AA35SH33_GEOBA</name>
<evidence type="ECO:0000256" key="1">
    <source>
        <dbReference type="SAM" id="MobiDB-lite"/>
    </source>
</evidence>
<accession>A0AA35SH33</accession>